<dbReference type="GO" id="GO:0005886">
    <property type="term" value="C:plasma membrane"/>
    <property type="evidence" value="ECO:0007669"/>
    <property type="project" value="UniProtKB-SubCell"/>
</dbReference>
<dbReference type="PANTHER" id="PTHR23513">
    <property type="entry name" value="INTEGRAL MEMBRANE EFFLUX PROTEIN-RELATED"/>
    <property type="match status" value="1"/>
</dbReference>
<dbReference type="Pfam" id="PF07690">
    <property type="entry name" value="MFS_1"/>
    <property type="match status" value="1"/>
</dbReference>
<feature type="transmembrane region" description="Helical" evidence="6">
    <location>
        <begin position="370"/>
        <end position="393"/>
    </location>
</feature>
<dbReference type="GO" id="GO:0022857">
    <property type="term" value="F:transmembrane transporter activity"/>
    <property type="evidence" value="ECO:0007669"/>
    <property type="project" value="InterPro"/>
</dbReference>
<feature type="transmembrane region" description="Helical" evidence="6">
    <location>
        <begin position="278"/>
        <end position="299"/>
    </location>
</feature>
<sequence>MQFLRDLRTLLRHRYFRRLFAVRLVSQLSDGIFQVALASYVLFSPERQPNATAIAIGFAVLLLPFSLLGPFCGVLLDRWSRRQTLLWSNVIRTGLVLVVIATVLRDNTGPLFFLAVLACLSVNRFLLAALSAALPHVVPTNRLVMANAVSPTCGTLAFLLGLAVGSGLEAVSPVTGRGTDVVVLGVGGLGYLTSALLALRMPRRLLGPDLRTEQQYTREAVRHVVRGLVDGARHVLDRRPAAFGLAAIGAHRFFYGIFSVVIILLYRNYFEPNNADAGIAGLATAVLASGIGFGAAALLTPIVVRRIRKEAWIVILLLAAAVVVLVPGALFTQPAVLVTAFVLGITAQGIKICVDTLVQENIDDAYRGRVFSLYDVLFNVLIVASAACAAATLPATGKSYLVLVVASIAYVVTALVYARATGVGTRPRSPADGRSEGTLR</sequence>
<dbReference type="RefSeq" id="WP_192749403.1">
    <property type="nucleotide sequence ID" value="NZ_BAABJL010000030.1"/>
</dbReference>
<keyword evidence="5 6" id="KW-0472">Membrane</keyword>
<evidence type="ECO:0000256" key="2">
    <source>
        <dbReference type="ARBA" id="ARBA00022475"/>
    </source>
</evidence>
<organism evidence="7 8">
    <name type="scientific">Actinopolymorpha pittospori</name>
    <dbReference type="NCBI Taxonomy" id="648752"/>
    <lineage>
        <taxon>Bacteria</taxon>
        <taxon>Bacillati</taxon>
        <taxon>Actinomycetota</taxon>
        <taxon>Actinomycetes</taxon>
        <taxon>Propionibacteriales</taxon>
        <taxon>Actinopolymorphaceae</taxon>
        <taxon>Actinopolymorpha</taxon>
    </lineage>
</organism>
<dbReference type="AlphaFoldDB" id="A0A927MQT9"/>
<dbReference type="Gene3D" id="1.20.1250.20">
    <property type="entry name" value="MFS general substrate transporter like domains"/>
    <property type="match status" value="1"/>
</dbReference>
<accession>A0A927MQT9</accession>
<keyword evidence="8" id="KW-1185">Reference proteome</keyword>
<evidence type="ECO:0000313" key="8">
    <source>
        <dbReference type="Proteomes" id="UP000638648"/>
    </source>
</evidence>
<dbReference type="Proteomes" id="UP000638648">
    <property type="component" value="Unassembled WGS sequence"/>
</dbReference>
<feature type="transmembrane region" description="Helical" evidence="6">
    <location>
        <begin position="399"/>
        <end position="418"/>
    </location>
</feature>
<comment type="caution">
    <text evidence="7">The sequence shown here is derived from an EMBL/GenBank/DDBJ whole genome shotgun (WGS) entry which is preliminary data.</text>
</comment>
<feature type="transmembrane region" description="Helical" evidence="6">
    <location>
        <begin position="54"/>
        <end position="76"/>
    </location>
</feature>
<dbReference type="PANTHER" id="PTHR23513:SF17">
    <property type="entry name" value="MEMBRANE PROTEIN"/>
    <property type="match status" value="1"/>
</dbReference>
<dbReference type="EMBL" id="JADBEM010000001">
    <property type="protein sequence ID" value="MBE1604989.1"/>
    <property type="molecule type" value="Genomic_DNA"/>
</dbReference>
<reference evidence="7" key="1">
    <citation type="submission" date="2020-10" db="EMBL/GenBank/DDBJ databases">
        <title>Sequencing the genomes of 1000 actinobacteria strains.</title>
        <authorList>
            <person name="Klenk H.-P."/>
        </authorList>
    </citation>
    <scope>NUCLEOTIDE SEQUENCE</scope>
    <source>
        <strain evidence="7">DSM 45354</strain>
    </source>
</reference>
<evidence type="ECO:0000256" key="1">
    <source>
        <dbReference type="ARBA" id="ARBA00004651"/>
    </source>
</evidence>
<proteinExistence type="predicted"/>
<feature type="transmembrane region" description="Helical" evidence="6">
    <location>
        <begin position="146"/>
        <end position="168"/>
    </location>
</feature>
<name>A0A927MQT9_9ACTN</name>
<dbReference type="InterPro" id="IPR036259">
    <property type="entry name" value="MFS_trans_sf"/>
</dbReference>
<dbReference type="CDD" id="cd06173">
    <property type="entry name" value="MFS_MefA_like"/>
    <property type="match status" value="1"/>
</dbReference>
<feature type="transmembrane region" description="Helical" evidence="6">
    <location>
        <begin position="242"/>
        <end position="266"/>
    </location>
</feature>
<feature type="transmembrane region" description="Helical" evidence="6">
    <location>
        <begin position="85"/>
        <end position="104"/>
    </location>
</feature>
<feature type="transmembrane region" description="Helical" evidence="6">
    <location>
        <begin position="180"/>
        <end position="199"/>
    </location>
</feature>
<feature type="transmembrane region" description="Helical" evidence="6">
    <location>
        <begin position="110"/>
        <end position="134"/>
    </location>
</feature>
<evidence type="ECO:0000256" key="3">
    <source>
        <dbReference type="ARBA" id="ARBA00022692"/>
    </source>
</evidence>
<keyword evidence="3 6" id="KW-0812">Transmembrane</keyword>
<comment type="subcellular location">
    <subcellularLocation>
        <location evidence="1">Cell membrane</location>
        <topology evidence="1">Multi-pass membrane protein</topology>
    </subcellularLocation>
</comment>
<dbReference type="SUPFAM" id="SSF103473">
    <property type="entry name" value="MFS general substrate transporter"/>
    <property type="match status" value="1"/>
</dbReference>
<evidence type="ECO:0000256" key="6">
    <source>
        <dbReference type="SAM" id="Phobius"/>
    </source>
</evidence>
<keyword evidence="4 6" id="KW-1133">Transmembrane helix</keyword>
<gene>
    <name evidence="7" type="ORF">HEB94_001837</name>
</gene>
<keyword evidence="2" id="KW-1003">Cell membrane</keyword>
<feature type="transmembrane region" description="Helical" evidence="6">
    <location>
        <begin position="20"/>
        <end position="42"/>
    </location>
</feature>
<feature type="transmembrane region" description="Helical" evidence="6">
    <location>
        <begin position="336"/>
        <end position="358"/>
    </location>
</feature>
<protein>
    <submittedName>
        <fullName evidence="7">MFS family permease</fullName>
    </submittedName>
</protein>
<dbReference type="InterPro" id="IPR011701">
    <property type="entry name" value="MFS"/>
</dbReference>
<evidence type="ECO:0000256" key="5">
    <source>
        <dbReference type="ARBA" id="ARBA00023136"/>
    </source>
</evidence>
<feature type="transmembrane region" description="Helical" evidence="6">
    <location>
        <begin position="311"/>
        <end position="330"/>
    </location>
</feature>
<evidence type="ECO:0000256" key="4">
    <source>
        <dbReference type="ARBA" id="ARBA00022989"/>
    </source>
</evidence>
<evidence type="ECO:0000313" key="7">
    <source>
        <dbReference type="EMBL" id="MBE1604989.1"/>
    </source>
</evidence>